<dbReference type="Pfam" id="PF17867">
    <property type="entry name" value="AAA_lid_7"/>
    <property type="match status" value="2"/>
</dbReference>
<feature type="domain" description="VWFA" evidence="10">
    <location>
        <begin position="4074"/>
        <end position="4259"/>
    </location>
</feature>
<feature type="compositionally biased region" description="Basic and acidic residues" evidence="9">
    <location>
        <begin position="3796"/>
        <end position="3806"/>
    </location>
</feature>
<dbReference type="GO" id="GO:0000027">
    <property type="term" value="P:ribosomal large subunit assembly"/>
    <property type="evidence" value="ECO:0007669"/>
    <property type="project" value="InterPro"/>
</dbReference>
<dbReference type="InterPro" id="IPR002035">
    <property type="entry name" value="VWF_A"/>
</dbReference>
<evidence type="ECO:0000256" key="3">
    <source>
        <dbReference type="ARBA" id="ARBA00007188"/>
    </source>
</evidence>
<dbReference type="InterPro" id="IPR011704">
    <property type="entry name" value="ATPase_dyneun-rel_AAA"/>
</dbReference>
<dbReference type="Gene3D" id="3.40.50.410">
    <property type="entry name" value="von Willebrand factor, type A domain"/>
    <property type="match status" value="1"/>
</dbReference>
<keyword evidence="6" id="KW-0067">ATP-binding</keyword>
<dbReference type="InterPro" id="IPR027417">
    <property type="entry name" value="P-loop_NTPase"/>
</dbReference>
<feature type="compositionally biased region" description="Acidic residues" evidence="9">
    <location>
        <begin position="3701"/>
        <end position="3714"/>
    </location>
</feature>
<comment type="subcellular location">
    <subcellularLocation>
        <location evidence="1">Nucleus</location>
        <location evidence="1">Nucleolus</location>
    </subcellularLocation>
    <subcellularLocation>
        <location evidence="2">Nucleus</location>
        <location evidence="2">Nucleoplasm</location>
    </subcellularLocation>
</comment>
<dbReference type="FunFam" id="3.40.50.300:FF:001500">
    <property type="entry name" value="Dynein-related AAA-type ATPase"/>
    <property type="match status" value="1"/>
</dbReference>
<feature type="compositionally biased region" description="Basic and acidic residues" evidence="9">
    <location>
        <begin position="3861"/>
        <end position="3901"/>
    </location>
</feature>
<feature type="compositionally biased region" description="Acidic residues" evidence="9">
    <location>
        <begin position="3848"/>
        <end position="3860"/>
    </location>
</feature>
<dbReference type="SUPFAM" id="SSF52540">
    <property type="entry name" value="P-loop containing nucleoside triphosphate hydrolases"/>
    <property type="match status" value="6"/>
</dbReference>
<dbReference type="SUPFAM" id="SSF53300">
    <property type="entry name" value="vWA-like"/>
    <property type="match status" value="1"/>
</dbReference>
<dbReference type="EMBL" id="CATQJL010000112">
    <property type="protein sequence ID" value="CAJ0594397.1"/>
    <property type="molecule type" value="Genomic_DNA"/>
</dbReference>
<dbReference type="InterPro" id="IPR012099">
    <property type="entry name" value="Midasin"/>
</dbReference>
<accession>A0AA36M1I8</accession>
<dbReference type="PROSITE" id="PS50234">
    <property type="entry name" value="VWFA"/>
    <property type="match status" value="1"/>
</dbReference>
<dbReference type="GO" id="GO:0000055">
    <property type="term" value="P:ribosomal large subunit export from nucleus"/>
    <property type="evidence" value="ECO:0007669"/>
    <property type="project" value="TreeGrafter"/>
</dbReference>
<feature type="compositionally biased region" description="Acidic residues" evidence="9">
    <location>
        <begin position="3606"/>
        <end position="3617"/>
    </location>
</feature>
<evidence type="ECO:0000256" key="9">
    <source>
        <dbReference type="SAM" id="MobiDB-lite"/>
    </source>
</evidence>
<dbReference type="InterPro" id="IPR041190">
    <property type="entry name" value="Midasin_AAA_lid_5"/>
</dbReference>
<evidence type="ECO:0000256" key="4">
    <source>
        <dbReference type="ARBA" id="ARBA00017143"/>
    </source>
</evidence>
<dbReference type="GO" id="GO:0005654">
    <property type="term" value="C:nucleoplasm"/>
    <property type="evidence" value="ECO:0007669"/>
    <property type="project" value="UniProtKB-SubCell"/>
</dbReference>
<proteinExistence type="inferred from homology"/>
<comment type="caution">
    <text evidence="11">The sequence shown here is derived from an EMBL/GenBank/DDBJ whole genome shotgun (WGS) entry which is preliminary data.</text>
</comment>
<dbReference type="PIRSF" id="PIRSF010340">
    <property type="entry name" value="Midasin"/>
    <property type="match status" value="1"/>
</dbReference>
<dbReference type="InterPro" id="IPR036465">
    <property type="entry name" value="vWFA_dom_sf"/>
</dbReference>
<feature type="compositionally biased region" description="Acidic residues" evidence="9">
    <location>
        <begin position="3726"/>
        <end position="3749"/>
    </location>
</feature>
<feature type="compositionally biased region" description="Basic and acidic residues" evidence="9">
    <location>
        <begin position="3658"/>
        <end position="3680"/>
    </location>
</feature>
<dbReference type="GO" id="GO:0030687">
    <property type="term" value="C:preribosome, large subunit precursor"/>
    <property type="evidence" value="ECO:0007669"/>
    <property type="project" value="TreeGrafter"/>
</dbReference>
<feature type="compositionally biased region" description="Basic and acidic residues" evidence="9">
    <location>
        <begin position="3715"/>
        <end position="3725"/>
    </location>
</feature>
<keyword evidence="8" id="KW-0539">Nucleus</keyword>
<evidence type="ECO:0000313" key="12">
    <source>
        <dbReference type="Proteomes" id="UP001176961"/>
    </source>
</evidence>
<dbReference type="GO" id="GO:0005524">
    <property type="term" value="F:ATP binding"/>
    <property type="evidence" value="ECO:0007669"/>
    <property type="project" value="UniProtKB-KW"/>
</dbReference>
<dbReference type="PANTHER" id="PTHR48103:SF2">
    <property type="entry name" value="MIDASIN"/>
    <property type="match status" value="1"/>
</dbReference>
<feature type="compositionally biased region" description="Basic and acidic residues" evidence="9">
    <location>
        <begin position="3819"/>
        <end position="3847"/>
    </location>
</feature>
<protein>
    <recommendedName>
        <fullName evidence="4">Midasin</fullName>
    </recommendedName>
</protein>
<dbReference type="SMART" id="SM00382">
    <property type="entry name" value="AAA"/>
    <property type="match status" value="5"/>
</dbReference>
<dbReference type="Proteomes" id="UP001176961">
    <property type="component" value="Unassembled WGS sequence"/>
</dbReference>
<evidence type="ECO:0000259" key="10">
    <source>
        <dbReference type="PROSITE" id="PS50234"/>
    </source>
</evidence>
<feature type="compositionally biased region" description="Basic and acidic residues" evidence="9">
    <location>
        <begin position="3595"/>
        <end position="3604"/>
    </location>
</feature>
<feature type="compositionally biased region" description="Acidic residues" evidence="9">
    <location>
        <begin position="3773"/>
        <end position="3788"/>
    </location>
</feature>
<dbReference type="Pfam" id="PF07728">
    <property type="entry name" value="AAA_5"/>
    <property type="match status" value="6"/>
</dbReference>
<dbReference type="PROSITE" id="PS00675">
    <property type="entry name" value="SIGMA54_INTERACT_1"/>
    <property type="match status" value="1"/>
</dbReference>
<feature type="compositionally biased region" description="Basic and acidic residues" evidence="9">
    <location>
        <begin position="3908"/>
        <end position="3922"/>
    </location>
</feature>
<feature type="compositionally biased region" description="Basic and acidic residues" evidence="9">
    <location>
        <begin position="3981"/>
        <end position="3990"/>
    </location>
</feature>
<feature type="compositionally biased region" description="Basic and acidic residues" evidence="9">
    <location>
        <begin position="3542"/>
        <end position="3552"/>
    </location>
</feature>
<evidence type="ECO:0000256" key="1">
    <source>
        <dbReference type="ARBA" id="ARBA00004604"/>
    </source>
</evidence>
<organism evidence="11 12">
    <name type="scientific">Cylicocyclus nassatus</name>
    <name type="common">Nematode worm</name>
    <dbReference type="NCBI Taxonomy" id="53992"/>
    <lineage>
        <taxon>Eukaryota</taxon>
        <taxon>Metazoa</taxon>
        <taxon>Ecdysozoa</taxon>
        <taxon>Nematoda</taxon>
        <taxon>Chromadorea</taxon>
        <taxon>Rhabditida</taxon>
        <taxon>Rhabditina</taxon>
        <taxon>Rhabditomorpha</taxon>
        <taxon>Strongyloidea</taxon>
        <taxon>Strongylidae</taxon>
        <taxon>Cylicocyclus</taxon>
    </lineage>
</organism>
<dbReference type="CDD" id="cd00009">
    <property type="entry name" value="AAA"/>
    <property type="match status" value="2"/>
</dbReference>
<keyword evidence="12" id="KW-1185">Reference proteome</keyword>
<dbReference type="GO" id="GO:0005730">
    <property type="term" value="C:nucleolus"/>
    <property type="evidence" value="ECO:0007669"/>
    <property type="project" value="UniProtKB-SubCell"/>
</dbReference>
<comment type="similarity">
    <text evidence="3">Belongs to the midasin family.</text>
</comment>
<feature type="compositionally biased region" description="Acidic residues" evidence="9">
    <location>
        <begin position="3553"/>
        <end position="3570"/>
    </location>
</feature>
<dbReference type="GO" id="GO:0016887">
    <property type="term" value="F:ATP hydrolysis activity"/>
    <property type="evidence" value="ECO:0007669"/>
    <property type="project" value="InterPro"/>
</dbReference>
<keyword evidence="5" id="KW-0547">Nucleotide-binding</keyword>
<feature type="region of interest" description="Disordered" evidence="9">
    <location>
        <begin position="3981"/>
        <end position="4003"/>
    </location>
</feature>
<feature type="region of interest" description="Disordered" evidence="9">
    <location>
        <begin position="3520"/>
        <end position="3950"/>
    </location>
</feature>
<evidence type="ECO:0000256" key="8">
    <source>
        <dbReference type="ARBA" id="ARBA00023242"/>
    </source>
</evidence>
<keyword evidence="7" id="KW-0143">Chaperone</keyword>
<evidence type="ECO:0000256" key="6">
    <source>
        <dbReference type="ARBA" id="ARBA00022840"/>
    </source>
</evidence>
<evidence type="ECO:0000256" key="7">
    <source>
        <dbReference type="ARBA" id="ARBA00023186"/>
    </source>
</evidence>
<sequence>MVSKKKKLKAQKRKMAESGEDINLIEIPLQKCKVEDHDKAVANGKENDMDQKDGQALLPTRESLAHQLLVAVRAKHFVILEGPIGCGKTFLYSHISNELQLPLRTMQMGDQIDSKSLFGYYHCTEVAGQFIWKTSNFCQWLSEPCLILLEDIDSANADVISKIVQLASDRNVTIPTGKELVFHDDVRICATVSGKGKKNSVLNGVPLRFSLNELTDEELRRLISKASPRIAHLKKTLISIFRAVQSVPPTTNSRVLTSSDLLRACARLNKLTDLSSNMAIFTELVDTWCLADTSDRALTLCHKVAAPLSITTDQVNFHLLLRQPTFSHDERFITVGRCRLPSSPSLSSSEKHRLGHTRDVLQLMERIAVCVQNCEPVLLVGETGVGKTSIVQALASAVNVSLKVVNLSPSSDSDELISGYKPTNIAHILKPFTDFYHDVFTSNFSVAKNQKFLNHLEACLSHGRYKDYLTVAIATAEKALKKESTKRDVRWASVIVRGRRIRDGLDRNAAPFTMSRGAVLEAAQEGHWLLIDEINLAPPESLDAIVNVISKNTHPNFRLFACMNPATDAGKRRLPSSVRTRFVEFFVGEIHDAHQLQLVVSTYVPSMKSATVTNLVNFYLQTKQLHPSSYSLRTLCRALCFATDNVFGNEDRNVYEGVCMAFLTNLDAEAKQMMRAKIAQTFRAATNIVPPSPFAKENCVSIEGYWIERGANLPEEDPNYVVTKTVKVNLAEIGRIVSSGRFPVLLEGETSAGKTSIVCYLARLTGNAIVRINNHEHTDVQEYMGSYIGDAAGRLVFQEGALVKAVRDGSWVILDELNLAPTDIIETLNRLLDDNRELFVPEMNTVVHAHPRFRLFATQNPAGTYGGRKRLSRALMSRFVVLKFDHLPLDELSSMVCVRCGVHPSAATRMINVLSKLRLRRSISGLFSAKDGLMTLRDVFRWAKRLATDTTCEDWLQILANHGYFLLAGRCRNQKDVDAVVETLESELKRKIEPSKLFASDSPYMPKGVELGSIVLTLGMRRMLVMTEQAWLRNEAVLLIGETGGGKTSLAQAMGKGKLTTINCHERTETADFLGRLRPREDGGFAWSDGIIISAMKAGVPLLIDEISLAEDSVLERLNPLFEEDRTLLLSDAGVEAHPVSAKEGFQMIATMNPGGDYGKKELSKALRNRFTEVWSSCEYETDELSAIFDSRVAKKLGESIDESIRPPSHIVVDWIAAFFKKHSHVFRHYPSVRDIVACAEIFAACVAKGLGRSTAIYEAISSAFLDALGGLPVRMSVDIGKLRSDAKELLHHLSSDYEAFSETALVLCEGANGLRVGPFTVENGPLPPVKPKSFSLRAPTCVSNFYRIARGLLINKPILLEGSPGCGKSSTVMALAQLTGHPLTRLNLSDQTDLSDLFGSDVPMVTDDGSISFCWSDGPVLRAIKRGEWVLLDEMNLASQSVLEGLNACFDHRRVLYIAELNRSFEIPPGSNCRFFACQNPRMQGGNRRALPKSFVNRFTNIYIEDLTEEDILFILKEQLAAAQLDDNYLRAMVNITMRLASQQNLHGGPFSFNLRDLLRWIHLFEKNGDMTSCFDTLYVRRVRREEDRRKLRELYEELFGEPCITPPVVISAEKDDLIVGKIHLPRKSGIVTNRQSHLLLPSQYVLMYQLSVCAYMQWLCLLVGPRNCGKRSTLENLAHMCGIKLHTIILNAETDAQELIGSYEQVIDDSPILEAKNAIGEMLSPYAEPSCVDKIVAAGDMTELETVTELVLAEMKENVAVTDQCREILACAARSAMRFEWRDSPFVKAYLEGHWLLIEDVNLCSAAVLDRLNSCLESEGSLVIPERQSYFEPLEPHPNFRVFLSMDPQNGEISRAMRNRSVEIFVGEEQQWYKHPLDVAAVTSSPAKQVPLRVSEALCSLSAENQLHFAALLSEMSVPEACRTFALPCPDVDDSKENVIRFPFERDVGTESYDLWMIESWKLCGASDISSALLLSFLSTSTAALKNNFFHRVFGDYTQPIASSLQKVAGPLNCSRHAIDPRFNGGKIKDNVAKVIQRFVATAVSQWFSRELRLIPLSQESAEHLSRTLSKYEMSNVDVNFVNLQIIANAVDAIAETVSELPADEDEVFMVCLRLLLFVVAARKPLDARTGCALLYIAWEQVQRVMLKHRCTPILKIAQQMNKGWSLDAYQRFVDDYLPLYEKHRLVDPFASNEECQRFASIINFKPSDGMDVDKIVPPTEDEDVVFTQKPSPIANTLHLSALMKKLHAFLATGAFDSDEKIFDGQQALIALNWKSDSCRKAAQNVAVLNNEYLDGNKVSWLRFSGAFATVLLSFWQGIDFDPTMRALAASHLSQFELNSLAKQLWHLAPNSARLTGLISKQLGSLPSCVSPWCPGQENCQGWTKALDSAIKVMENALPPPETLDPVVFNEQRANYRSLAHSAVSKPLSVLAEWRKRVSGQPAECDSRSPHPVIAAIWRARQELEENNIDSNLPHVFRQKSSQYSALCSEMRSFLGVACSVTPMLRKVLSDVENLGKEWDSSQLQLVLAQLKSFAMSAVSFKQKLLDKFASFVDISVTFLHALDIFVCALYEACGIMETVERRRELQISTDFPINFQLTLSEEGLQSPELLSWASRDASPMPLRLKAAVVRHRVSIGIDPVSDLEWTRHQWQKWYEKNIARAAEKDFVYKNKTEEEKDELEIEEFFSEYQQDREILLEDDLVSLLKASFAASTRKEDLMDTNYRIALVWIQHILCGLRYFEQDLHAATTDSNLTLVKELISRIDSDNDAVVDVYRAASLQQCRRAAAILEKLAERTKIIRERWPEHVSLKLILEAINDFKNAGLSTSHMKMATLVEHIIEQSEEWEKMADRANSLRSELNDVRELLVDWKKMEVRSWAELLNRTENDAQASALLVAFPLFDALFKADNVESSTALCAMATEWITNATLLDYKTRIETVRCLSNWAASLGKSLLGSKLGSIAAHFKQYLEIVEQRLKEAREPAERSLKDYVKIVKYNDLNLWNIKVSSQKAHTHLFKIVRKFKEYVSLPVAEYFDVLIQPNMSVALKTVNLSEANLEGRVRRAKQLASDIVTQAENLCDTSSALELMEQTKSCDEMIKVQIDYQGEDAEKEKQQGYARNSRQRAVAMVIKESQSIGLNARKAVTLNQEQLTESSLTEVQEGRGLETSVRNCAGGRNACLRKAVAPNDQLGVATRRHLIGVVDYGMAWILKCHKNLALWEESSEGLVGNLEALKRLQANVKADWYVDHERLSESWEKIQAQTGELLRLTNAMHSRLTDVPAREEFDNEPPAFEHPLARLHSESPELVELRKAVAEANKICREMHESAIKMCADRQVEIYEGESVISSMENLRSNADTLKNSVSTLRDYFEYETTKIEEIRVNLDSMLKVDRIETRTVAVSIDDALLFIQGLYKSLSDTQKSSFTEMKLMDRFELLVNLMSVADLKKINTWITSIITNAKVGILPEMLDDLICVVEILTFLVDNWSRNTSQALQSFSLLYHAILSMSMQLFEKGYVNPIPKAEKQESGQGESETGEGGGMGEGEAKGDAKDVTDEMEESGQIEGLQNEEQEPPTGDAGQNEKPIDMDEDFAEDLQDIDRNEKGDDANSGEESEEEAEPEDKMGEVDDAEDQQLDPKLWDEEEKDKENKEMDQDSAAAENKTDELAAKDDSAVVADEGKTEEGNDEGNDDETVKNDVENVDEREVEQDAEDMDAGEDDQKMEESKEEVTDEVAPTEEEHAEGDVTDEEDADNNPIENENLEEEAEPDGANKNVDNADEDNSEEKMDEAEAVEQGSGGHQKENDNKENENGGVNEEDENEKEENGKGQNKSDNRGEEGKGAEAEKEKTADEKDDEESAEEDENVENKRELAQSDKTAEEEKQGEGEEDQMGKDMHDAPMAEREMVGAGSLEEARESKKTDTERKPTERKRRKIGADEAADAPIEHDDTAAEEQQASIHLAPDQMFNLIEEMTKDLTLGTREQNDLKQDREEGSKPSQDPAEAKQQWLKMSQTVSMLAAELAENLRLILEPQRASKMQGDYRTGKRLNMRRLIPYIASEYRKDRIWMRRTKKAQRDYQVVIAVDDSASMNENGVREVTCASACVIEDALRRCDAGGVSVCSFGSDVRVINAFGDNMMLGPELLQKLSFDQSSTDLVLLLKHAKQMLYNVRTPTSEQLLIIISDGRGALAQGADKIKTALSALQGVTVLFVILDSGPKSITDLSVASFQGGDVTLTPYLAVFPFPFYTIIKKISQLPPVLTESIRQWFEMTVRTNSI</sequence>
<evidence type="ECO:0000256" key="5">
    <source>
        <dbReference type="ARBA" id="ARBA00022741"/>
    </source>
</evidence>
<evidence type="ECO:0000313" key="11">
    <source>
        <dbReference type="EMBL" id="CAJ0594397.1"/>
    </source>
</evidence>
<feature type="compositionally biased region" description="Basic and acidic residues" evidence="9">
    <location>
        <begin position="3689"/>
        <end position="3700"/>
    </location>
</feature>
<dbReference type="InterPro" id="IPR025662">
    <property type="entry name" value="Sigma_54_int_dom_ATP-bd_1"/>
</dbReference>
<gene>
    <name evidence="11" type="ORF">CYNAS_LOCUS6380</name>
</gene>
<dbReference type="PANTHER" id="PTHR48103">
    <property type="entry name" value="MIDASIN-RELATED"/>
    <property type="match status" value="1"/>
</dbReference>
<reference evidence="11" key="1">
    <citation type="submission" date="2023-07" db="EMBL/GenBank/DDBJ databases">
        <authorList>
            <consortium name="CYATHOMIX"/>
        </authorList>
    </citation>
    <scope>NUCLEOTIDE SEQUENCE</scope>
    <source>
        <strain evidence="11">N/A</strain>
    </source>
</reference>
<dbReference type="FunFam" id="3.40.50.300:FF:001384">
    <property type="entry name" value="Midasin"/>
    <property type="match status" value="1"/>
</dbReference>
<dbReference type="Pfam" id="PF17865">
    <property type="entry name" value="AAA_lid_5"/>
    <property type="match status" value="1"/>
</dbReference>
<name>A0AA36M1I8_CYLNA</name>
<dbReference type="InterPro" id="IPR003593">
    <property type="entry name" value="AAA+_ATPase"/>
</dbReference>
<feature type="compositionally biased region" description="Acidic residues" evidence="9">
    <location>
        <begin position="3585"/>
        <end position="3594"/>
    </location>
</feature>
<dbReference type="Gene3D" id="3.40.50.300">
    <property type="entry name" value="P-loop containing nucleotide triphosphate hydrolases"/>
    <property type="match status" value="6"/>
</dbReference>
<dbReference type="InterPro" id="IPR040848">
    <property type="entry name" value="AAA_lid_7"/>
</dbReference>
<dbReference type="FunFam" id="3.40.50.300:FF:000142">
    <property type="entry name" value="Midasin"/>
    <property type="match status" value="1"/>
</dbReference>
<evidence type="ECO:0000256" key="2">
    <source>
        <dbReference type="ARBA" id="ARBA00004642"/>
    </source>
</evidence>